<protein>
    <submittedName>
        <fullName evidence="1">Predicted protein</fullName>
    </submittedName>
</protein>
<accession>A9U3Z0</accession>
<dbReference type="EMBL" id="DS545364">
    <property type="protein sequence ID" value="EDQ49609.1"/>
    <property type="molecule type" value="Genomic_DNA"/>
</dbReference>
<organism>
    <name type="scientific">Physcomitrium patens</name>
    <name type="common">Spreading-leaved earth moss</name>
    <name type="synonym">Physcomitrella patens</name>
    <dbReference type="NCBI Taxonomy" id="3218"/>
    <lineage>
        <taxon>Eukaryota</taxon>
        <taxon>Viridiplantae</taxon>
        <taxon>Streptophyta</taxon>
        <taxon>Embryophyta</taxon>
        <taxon>Bryophyta</taxon>
        <taxon>Bryophytina</taxon>
        <taxon>Bryopsida</taxon>
        <taxon>Funariidae</taxon>
        <taxon>Funariales</taxon>
        <taxon>Funariaceae</taxon>
        <taxon>Physcomitrium</taxon>
    </lineage>
</organism>
<proteinExistence type="predicted"/>
<evidence type="ECO:0000313" key="1">
    <source>
        <dbReference type="EMBL" id="EDQ49609.1"/>
    </source>
</evidence>
<dbReference type="AlphaFoldDB" id="A9U3Z0"/>
<name>A9U3Z0_PHYPA</name>
<dbReference type="HOGENOM" id="CLU_2626534_0_0_1"/>
<reference evidence="1" key="1">
    <citation type="journal article" date="2008" name="Science">
        <title>The Physcomitrella genome reveals evolutionary insights into the conquest of land by plants.</title>
        <authorList>
            <person name="Rensing S."/>
            <person name="Lang D."/>
            <person name="Zimmer A."/>
            <person name="Terry A."/>
            <person name="Salamov A."/>
            <person name="Shapiro H."/>
            <person name="Nishiyama T."/>
            <person name="Perroud P.-F."/>
            <person name="Lindquist E."/>
            <person name="Kamisugi Y."/>
            <person name="Tanahashi T."/>
            <person name="Sakakibara K."/>
            <person name="Fujita T."/>
            <person name="Oishi K."/>
            <person name="Shin-I T."/>
            <person name="Kuroki Y."/>
            <person name="Toyoda A."/>
            <person name="Suzuki Y."/>
            <person name="Hashimoto A."/>
            <person name="Yamaguchi K."/>
            <person name="Sugano A."/>
            <person name="Kohara Y."/>
            <person name="Fujiyama A."/>
            <person name="Anterola A."/>
            <person name="Aoki S."/>
            <person name="Ashton N."/>
            <person name="Barbazuk W.B."/>
            <person name="Barker E."/>
            <person name="Bennetzen J."/>
            <person name="Bezanilla M."/>
            <person name="Blankenship R."/>
            <person name="Cho S.H."/>
            <person name="Dutcher S."/>
            <person name="Estelle M."/>
            <person name="Fawcett J.A."/>
            <person name="Gundlach H."/>
            <person name="Hanada K."/>
            <person name="Heyl A."/>
            <person name="Hicks K.A."/>
            <person name="Hugh J."/>
            <person name="Lohr M."/>
            <person name="Mayer K."/>
            <person name="Melkozernov A."/>
            <person name="Murata T."/>
            <person name="Nelson D."/>
            <person name="Pils B."/>
            <person name="Prigge M."/>
            <person name="Reiss B."/>
            <person name="Renner T."/>
            <person name="Rombauts S."/>
            <person name="Rushton P."/>
            <person name="Sanderfoot A."/>
            <person name="Schween G."/>
            <person name="Shiu S.-H."/>
            <person name="Stueber K."/>
            <person name="Theodoulou F.L."/>
            <person name="Tu H."/>
            <person name="Van de Peer Y."/>
            <person name="Verrier P.J."/>
            <person name="Waters E."/>
            <person name="Wood A."/>
            <person name="Yang L."/>
            <person name="Cove D."/>
            <person name="Cuming A."/>
            <person name="Hasebe M."/>
            <person name="Lucas S."/>
            <person name="Mishler D.B."/>
            <person name="Reski R."/>
            <person name="Grigoriev I."/>
            <person name="Quatrano R.S."/>
            <person name="Boore J.L."/>
        </authorList>
    </citation>
    <scope>NUCLEOTIDE SEQUENCE [LARGE SCALE GENOMIC DNA]</scope>
</reference>
<sequence length="143" mass="15603">MEKKRKEKSLPAEMILSCFCGVVAIQSDNFDDGSSSGGGVDHMRKRSLVELFVGGRRTPRGPGVVIFPPSSCARAAVTIGHCCWQVLCCTFWCCGWHSLNVTGISIQLRDNRQCAAVEWLIQGCDSCEIEQQGYSSVGLDVNN</sequence>
<gene>
    <name evidence="1" type="ORF">PHYPADRAFT_101633</name>
</gene>